<feature type="domain" description="Glycosyltransferase 2-like" evidence="3">
    <location>
        <begin position="8"/>
        <end position="173"/>
    </location>
</feature>
<dbReference type="PANTHER" id="PTHR22916">
    <property type="entry name" value="GLYCOSYLTRANSFERASE"/>
    <property type="match status" value="1"/>
</dbReference>
<proteinExistence type="predicted"/>
<dbReference type="InterPro" id="IPR001173">
    <property type="entry name" value="Glyco_trans_2-like"/>
</dbReference>
<dbReference type="AlphaFoldDB" id="A0A367G0K4"/>
<dbReference type="EMBL" id="PSQG01000013">
    <property type="protein sequence ID" value="RCH43534.1"/>
    <property type="molecule type" value="Genomic_DNA"/>
</dbReference>
<dbReference type="RefSeq" id="WP_114002257.1">
    <property type="nucleotide sequence ID" value="NZ_PSQG01000013.1"/>
</dbReference>
<evidence type="ECO:0000259" key="3">
    <source>
        <dbReference type="Pfam" id="PF00535"/>
    </source>
</evidence>
<keyword evidence="1" id="KW-0328">Glycosyltransferase</keyword>
<evidence type="ECO:0000313" key="5">
    <source>
        <dbReference type="Proteomes" id="UP000253208"/>
    </source>
</evidence>
<reference evidence="4 5" key="1">
    <citation type="submission" date="2018-02" db="EMBL/GenBank/DDBJ databases">
        <title>Complete genome sequencing of Faecalibacterium prausnitzii strains isolated from the human gut.</title>
        <authorList>
            <person name="Fitzgerald B.C."/>
            <person name="Shkoporov A.N."/>
            <person name="Ross P.R."/>
            <person name="Hill C."/>
        </authorList>
    </citation>
    <scope>NUCLEOTIDE SEQUENCE [LARGE SCALE GENOMIC DNA]</scope>
    <source>
        <strain evidence="4 5">APC942/31-1</strain>
    </source>
</reference>
<sequence>MIEMPLVSVIIPIYNAEKYMNRCIDAVLNQKYKNIEVILINDGSVDSSKKICQKYCEKDNRVICISKNNEGVSKARNAGIKIATGKYLCFIDADDWIDIEYVEEYVLCAEDRDADLVIGSYISEYNDYKVEKVKDEKYHKKLLSQNEALKKILSPKGINGTVWAKMFERKIVNEHNLQFETDIRVGEDLLFVFRYIKYCKTIISDPKKMYHYLIHSGSALHSEIQSVEDKRFDIVKVWETIIGESIDLDLSVKEMIISIYVRELSEAYCNVYRFNNENINLYYKSNAHKYMKKFLIGKTFNPKTKIVTILKFLCPKIIMKLK</sequence>
<dbReference type="CDD" id="cd00761">
    <property type="entry name" value="Glyco_tranf_GTA_type"/>
    <property type="match status" value="1"/>
</dbReference>
<dbReference type="PANTHER" id="PTHR22916:SF51">
    <property type="entry name" value="GLYCOSYLTRANSFERASE EPSH-RELATED"/>
    <property type="match status" value="1"/>
</dbReference>
<name>A0A367G0K4_9FIRM</name>
<evidence type="ECO:0000256" key="2">
    <source>
        <dbReference type="ARBA" id="ARBA00022679"/>
    </source>
</evidence>
<dbReference type="InterPro" id="IPR029044">
    <property type="entry name" value="Nucleotide-diphossugar_trans"/>
</dbReference>
<protein>
    <recommendedName>
        <fullName evidence="3">Glycosyltransferase 2-like domain-containing protein</fullName>
    </recommendedName>
</protein>
<dbReference type="Proteomes" id="UP000253208">
    <property type="component" value="Unassembled WGS sequence"/>
</dbReference>
<dbReference type="SUPFAM" id="SSF53448">
    <property type="entry name" value="Nucleotide-diphospho-sugar transferases"/>
    <property type="match status" value="1"/>
</dbReference>
<organism evidence="4 5">
    <name type="scientific">Blautia obeum</name>
    <dbReference type="NCBI Taxonomy" id="40520"/>
    <lineage>
        <taxon>Bacteria</taxon>
        <taxon>Bacillati</taxon>
        <taxon>Bacillota</taxon>
        <taxon>Clostridia</taxon>
        <taxon>Lachnospirales</taxon>
        <taxon>Lachnospiraceae</taxon>
        <taxon>Blautia</taxon>
    </lineage>
</organism>
<keyword evidence="2" id="KW-0808">Transferase</keyword>
<dbReference type="Gene3D" id="3.90.550.10">
    <property type="entry name" value="Spore Coat Polysaccharide Biosynthesis Protein SpsA, Chain A"/>
    <property type="match status" value="1"/>
</dbReference>
<comment type="caution">
    <text evidence="4">The sequence shown here is derived from an EMBL/GenBank/DDBJ whole genome shotgun (WGS) entry which is preliminary data.</text>
</comment>
<accession>A0A367G0K4</accession>
<dbReference type="Pfam" id="PF00535">
    <property type="entry name" value="Glycos_transf_2"/>
    <property type="match status" value="1"/>
</dbReference>
<evidence type="ECO:0000313" key="4">
    <source>
        <dbReference type="EMBL" id="RCH43534.1"/>
    </source>
</evidence>
<dbReference type="GO" id="GO:0016757">
    <property type="term" value="F:glycosyltransferase activity"/>
    <property type="evidence" value="ECO:0007669"/>
    <property type="project" value="UniProtKB-KW"/>
</dbReference>
<evidence type="ECO:0000256" key="1">
    <source>
        <dbReference type="ARBA" id="ARBA00022676"/>
    </source>
</evidence>
<gene>
    <name evidence="4" type="ORF">C4886_10150</name>
</gene>